<protein>
    <submittedName>
        <fullName evidence="1">Uncharacterized protein</fullName>
    </submittedName>
</protein>
<dbReference type="EMBL" id="CP011011">
    <property type="protein sequence ID" value="ATC82949.1"/>
    <property type="molecule type" value="Genomic_DNA"/>
</dbReference>
<dbReference type="Proteomes" id="UP000217277">
    <property type="component" value="Chromosome I"/>
</dbReference>
<accession>A0ACA8DXR5</accession>
<organism evidence="1 2">
    <name type="scientific">Pseudoalteromonas agarivorans DSM 14585</name>
    <dbReference type="NCBI Taxonomy" id="1312369"/>
    <lineage>
        <taxon>Bacteria</taxon>
        <taxon>Pseudomonadati</taxon>
        <taxon>Pseudomonadota</taxon>
        <taxon>Gammaproteobacteria</taxon>
        <taxon>Alteromonadales</taxon>
        <taxon>Pseudoalteromonadaceae</taxon>
        <taxon>Pseudoalteromonas</taxon>
    </lineage>
</organism>
<gene>
    <name evidence="1" type="ORF">PAGA_a2707</name>
</gene>
<sequence length="158" mass="16239">MKKLIVISAIAAISSGSALADNLNVGGAVASVCEVSNIATNHYFPTLAMGDTTSVNFDLKCNDVDGATLTLTTSEGHLQNADHEDRGIGYTARLTAGAYDFTLTADNGINDQSVSQSNGGNNTLATSGVAGMIDLEVIETPVYAGTYADTLMLTVTAN</sequence>
<name>A0ACA8DXR5_9GAMM</name>
<evidence type="ECO:0000313" key="2">
    <source>
        <dbReference type="Proteomes" id="UP000217277"/>
    </source>
</evidence>
<evidence type="ECO:0000313" key="1">
    <source>
        <dbReference type="EMBL" id="ATC82949.1"/>
    </source>
</evidence>
<reference evidence="1" key="1">
    <citation type="submission" date="2015-03" db="EMBL/GenBank/DDBJ databases">
        <authorList>
            <person name="Xie B.-B."/>
            <person name="Rong J.-C."/>
            <person name="Qin Q.-L."/>
            <person name="Zhang Y.-Z."/>
        </authorList>
    </citation>
    <scope>NUCLEOTIDE SEQUENCE</scope>
    <source>
        <strain evidence="1">DSM 14585</strain>
    </source>
</reference>
<keyword evidence="2" id="KW-1185">Reference proteome</keyword>
<proteinExistence type="predicted"/>